<gene>
    <name evidence="2" type="ORF">CGS55_06540</name>
</gene>
<proteinExistence type="predicted"/>
<keyword evidence="1" id="KW-0732">Signal</keyword>
<dbReference type="RefSeq" id="WP_015537336.1">
    <property type="nucleotide sequence ID" value="NZ_CP030777.1"/>
</dbReference>
<dbReference type="AlphaFoldDB" id="A0A2A7A0U3"/>
<dbReference type="PROSITE" id="PS51257">
    <property type="entry name" value="PROKAR_LIPOPROTEIN"/>
    <property type="match status" value="1"/>
</dbReference>
<evidence type="ECO:0000256" key="1">
    <source>
        <dbReference type="SAM" id="SignalP"/>
    </source>
</evidence>
<name>A0A2A7A0U3_9FIRM</name>
<comment type="caution">
    <text evidence="2">The sequence shown here is derived from an EMBL/GenBank/DDBJ whole genome shotgun (WGS) entry which is preliminary data.</text>
</comment>
<evidence type="ECO:0000313" key="2">
    <source>
        <dbReference type="EMBL" id="PDX72764.1"/>
    </source>
</evidence>
<sequence>MKRFQIVILTIMLASLSACATNSLPSSSTESSVSISVSNPQDFLSELEDMETGQILEELKISDGGYTEDCFSVLSKRLVEFPEDTLRILKHSKLMTDEKFEELVITGIRSEISYTGSDEEKKALYKYLKSASTGGEYAEMASKILDGWTFEGERIPNHKIEFSAQESEQSNCAISITLPQGWKFQEKTKKSDTEHEPLMLAGLNPLYTVYDIYDSDHTLIGAIGYSNYEPYEGDKDSVQVVYSALRLGSVYRFDTDSRYDVVKTNKYGTTALTTVVYQDGANAEPVNNWGILSYNNEKECFVAVELESNSVSESQVLEIAKSIEF</sequence>
<evidence type="ECO:0008006" key="4">
    <source>
        <dbReference type="Google" id="ProtNLM"/>
    </source>
</evidence>
<dbReference type="Proteomes" id="UP000219901">
    <property type="component" value="Unassembled WGS sequence"/>
</dbReference>
<accession>A0A2A7A0U3</accession>
<feature type="chain" id="PRO_5011998287" description="DUF4367 domain-containing protein" evidence="1">
    <location>
        <begin position="21"/>
        <end position="325"/>
    </location>
</feature>
<feature type="signal peptide" evidence="1">
    <location>
        <begin position="1"/>
        <end position="20"/>
    </location>
</feature>
<organism evidence="2 3">
    <name type="scientific">Faecalibacterium prausnitzii</name>
    <dbReference type="NCBI Taxonomy" id="853"/>
    <lineage>
        <taxon>Bacteria</taxon>
        <taxon>Bacillati</taxon>
        <taxon>Bacillota</taxon>
        <taxon>Clostridia</taxon>
        <taxon>Eubacteriales</taxon>
        <taxon>Oscillospiraceae</taxon>
        <taxon>Faecalibacterium</taxon>
    </lineage>
</organism>
<protein>
    <recommendedName>
        <fullName evidence="4">DUF4367 domain-containing protein</fullName>
    </recommendedName>
</protein>
<dbReference type="EMBL" id="NMTV01000040">
    <property type="protein sequence ID" value="PDX72764.1"/>
    <property type="molecule type" value="Genomic_DNA"/>
</dbReference>
<reference evidence="2 3" key="1">
    <citation type="journal article" date="2017" name="Front. Microbiol.">
        <title>New Insights into the Diversity of the Genus Faecalibacterium.</title>
        <authorList>
            <person name="Benevides L."/>
            <person name="Burman S."/>
            <person name="Martin R."/>
            <person name="Robert V."/>
            <person name="Thomas M."/>
            <person name="Miquel S."/>
            <person name="Chain F."/>
            <person name="Sokol H."/>
            <person name="Bermudez-Humaran L.G."/>
            <person name="Morrison M."/>
            <person name="Langella P."/>
            <person name="Azevedo V.A."/>
            <person name="Chatel J.M."/>
            <person name="Soares S."/>
        </authorList>
    </citation>
    <scope>NUCLEOTIDE SEQUENCE [LARGE SCALE GENOMIC DNA]</scope>
    <source>
        <strain evidence="2 3">CNCM I 4546</strain>
    </source>
</reference>
<evidence type="ECO:0000313" key="3">
    <source>
        <dbReference type="Proteomes" id="UP000219901"/>
    </source>
</evidence>